<evidence type="ECO:0000256" key="2">
    <source>
        <dbReference type="SAM" id="MobiDB-lite"/>
    </source>
</evidence>
<evidence type="ECO:0000256" key="1">
    <source>
        <dbReference type="SAM" id="Coils"/>
    </source>
</evidence>
<keyword evidence="1" id="KW-0175">Coiled coil</keyword>
<evidence type="ECO:0000313" key="4">
    <source>
        <dbReference type="Proteomes" id="UP000813461"/>
    </source>
</evidence>
<name>A0A8K0R7G9_9PLEO</name>
<protein>
    <submittedName>
        <fullName evidence="3">Uncharacterized protein</fullName>
    </submittedName>
</protein>
<sequence length="654" mass="73475">MHREDAKSFHLDDGDPIPMRFHSTRNRDHGDDTKSKVEPESNGKQPNAPPESNDEQSRPEPDSNEKQSKPGHESYEKQSKYEPAAEASTHDRRGRYAKQLQRASKDALQRVKQNTLLVNSGWAEPLTAAPAAISVLAFIMKTAASKKVAGLPVSSRDVFDEKGIEKVGKLPSPYFHTNLLHCSDLGRSAFLEAQKRMSKINSTAFSLMEDGGQLGYLIELLEDPEDAKRNLKPAMQELKAQAEKCGHEVAHIQKKFEYWHLVINHLGTNALDILAKTVEEQSKVGDEKADAEKDERKYDDEKAKAVVEIKEIEQQLNMASDRVSRAQDELDRILSMPPIMEQSYFADAREASLLAPSTAVPEYGHGFVKKGYAWAFGATDSMRRSEEEHANSHRMRQKAAQDEYLEKERARRERLKSEARERLAEARSNEAKLCGEYDRVAKYLSDSHQRLCDAKHNLAKASSDLKRLGNRELELDEIMSILQESTQKLGMLKNQLARLVIFFSTVETIIAKKALGDVESFLRKIETNADVQGDEVHGLDLRGATKRTVLATALQIQGQFSSIADISSAYVKISDSCILPAISKMEQLALTKDENWDVESEKFNEWCEQAISDIDAVFRGTQDNMGPNMARRIGMLSTLAIEAARENEEFDDAP</sequence>
<evidence type="ECO:0000313" key="3">
    <source>
        <dbReference type="EMBL" id="KAH7088202.1"/>
    </source>
</evidence>
<proteinExistence type="predicted"/>
<dbReference type="AlphaFoldDB" id="A0A8K0R7G9"/>
<feature type="compositionally biased region" description="Basic and acidic residues" evidence="2">
    <location>
        <begin position="55"/>
        <end position="80"/>
    </location>
</feature>
<organism evidence="3 4">
    <name type="scientific">Paraphoma chrysanthemicola</name>
    <dbReference type="NCBI Taxonomy" id="798071"/>
    <lineage>
        <taxon>Eukaryota</taxon>
        <taxon>Fungi</taxon>
        <taxon>Dikarya</taxon>
        <taxon>Ascomycota</taxon>
        <taxon>Pezizomycotina</taxon>
        <taxon>Dothideomycetes</taxon>
        <taxon>Pleosporomycetidae</taxon>
        <taxon>Pleosporales</taxon>
        <taxon>Pleosporineae</taxon>
        <taxon>Phaeosphaeriaceae</taxon>
        <taxon>Paraphoma</taxon>
    </lineage>
</organism>
<gene>
    <name evidence="3" type="ORF">FB567DRAFT_333287</name>
</gene>
<feature type="region of interest" description="Disordered" evidence="2">
    <location>
        <begin position="1"/>
        <end position="105"/>
    </location>
</feature>
<reference evidence="3" key="1">
    <citation type="journal article" date="2021" name="Nat. Commun.">
        <title>Genetic determinants of endophytism in the Arabidopsis root mycobiome.</title>
        <authorList>
            <person name="Mesny F."/>
            <person name="Miyauchi S."/>
            <person name="Thiergart T."/>
            <person name="Pickel B."/>
            <person name="Atanasova L."/>
            <person name="Karlsson M."/>
            <person name="Huettel B."/>
            <person name="Barry K.W."/>
            <person name="Haridas S."/>
            <person name="Chen C."/>
            <person name="Bauer D."/>
            <person name="Andreopoulos W."/>
            <person name="Pangilinan J."/>
            <person name="LaButti K."/>
            <person name="Riley R."/>
            <person name="Lipzen A."/>
            <person name="Clum A."/>
            <person name="Drula E."/>
            <person name="Henrissat B."/>
            <person name="Kohler A."/>
            <person name="Grigoriev I.V."/>
            <person name="Martin F.M."/>
            <person name="Hacquard S."/>
        </authorList>
    </citation>
    <scope>NUCLEOTIDE SEQUENCE</scope>
    <source>
        <strain evidence="3">MPI-SDFR-AT-0120</strain>
    </source>
</reference>
<accession>A0A8K0R7G9</accession>
<comment type="caution">
    <text evidence="3">The sequence shown here is derived from an EMBL/GenBank/DDBJ whole genome shotgun (WGS) entry which is preliminary data.</text>
</comment>
<dbReference type="OrthoDB" id="5406275at2759"/>
<feature type="compositionally biased region" description="Basic and acidic residues" evidence="2">
    <location>
        <begin position="25"/>
        <end position="41"/>
    </location>
</feature>
<dbReference type="PANTHER" id="PTHR33488">
    <property type="entry name" value="ZGC:162509"/>
    <property type="match status" value="1"/>
</dbReference>
<dbReference type="Proteomes" id="UP000813461">
    <property type="component" value="Unassembled WGS sequence"/>
</dbReference>
<feature type="compositionally biased region" description="Basic and acidic residues" evidence="2">
    <location>
        <begin position="1"/>
        <end position="13"/>
    </location>
</feature>
<keyword evidence="4" id="KW-1185">Reference proteome</keyword>
<feature type="coiled-coil region" evidence="1">
    <location>
        <begin position="295"/>
        <end position="329"/>
    </location>
</feature>
<dbReference type="EMBL" id="JAGMVJ010000008">
    <property type="protein sequence ID" value="KAH7088202.1"/>
    <property type="molecule type" value="Genomic_DNA"/>
</dbReference>
<dbReference type="PANTHER" id="PTHR33488:SF2">
    <property type="entry name" value="EARLY ENDOSOME ANTIGEN 1-LIKE"/>
    <property type="match status" value="1"/>
</dbReference>